<dbReference type="InterPro" id="IPR003717">
    <property type="entry name" value="RecO"/>
</dbReference>
<proteinExistence type="predicted"/>
<protein>
    <recommendedName>
        <fullName evidence="2">DNA repair protein RecO</fullName>
    </recommendedName>
</protein>
<dbReference type="Gene3D" id="1.20.1440.120">
    <property type="entry name" value="Recombination protein O, C-terminal domain"/>
    <property type="match status" value="1"/>
</dbReference>
<dbReference type="InterPro" id="IPR037278">
    <property type="entry name" value="ARFGAP/RecO"/>
</dbReference>
<dbReference type="SUPFAM" id="SSF57863">
    <property type="entry name" value="ArfGap/RecO-like zinc finger"/>
    <property type="match status" value="1"/>
</dbReference>
<name>X1G9I0_9ZZZZ</name>
<dbReference type="InterPro" id="IPR042242">
    <property type="entry name" value="RecO_C"/>
</dbReference>
<sequence>NEGQGMGEDGRETLSLLILFQLAMLKEVGLQPILNHCVNCKATYEGRGTEDETNWAESYFSSSANGLICRDCEPNFPDKVGLSQAGANCLGNLKLVAGAQEDTLREIEKVLIYHFTELTGRRPKMAKYVLK</sequence>
<feature type="non-terminal residue" evidence="1">
    <location>
        <position position="1"/>
    </location>
</feature>
<dbReference type="GO" id="GO:0006281">
    <property type="term" value="P:DNA repair"/>
    <property type="evidence" value="ECO:0007669"/>
    <property type="project" value="InterPro"/>
</dbReference>
<dbReference type="AlphaFoldDB" id="X1G9I0"/>
<dbReference type="GO" id="GO:0006310">
    <property type="term" value="P:DNA recombination"/>
    <property type="evidence" value="ECO:0007669"/>
    <property type="project" value="InterPro"/>
</dbReference>
<accession>X1G9I0</accession>
<gene>
    <name evidence="1" type="ORF">S03H2_30133</name>
</gene>
<comment type="caution">
    <text evidence="1">The sequence shown here is derived from an EMBL/GenBank/DDBJ whole genome shotgun (WGS) entry which is preliminary data.</text>
</comment>
<organism evidence="1">
    <name type="scientific">marine sediment metagenome</name>
    <dbReference type="NCBI Taxonomy" id="412755"/>
    <lineage>
        <taxon>unclassified sequences</taxon>
        <taxon>metagenomes</taxon>
        <taxon>ecological metagenomes</taxon>
    </lineage>
</organism>
<evidence type="ECO:0000313" key="1">
    <source>
        <dbReference type="EMBL" id="GAH53892.1"/>
    </source>
</evidence>
<evidence type="ECO:0008006" key="2">
    <source>
        <dbReference type="Google" id="ProtNLM"/>
    </source>
</evidence>
<dbReference type="Pfam" id="PF02565">
    <property type="entry name" value="RecO_C"/>
    <property type="match status" value="1"/>
</dbReference>
<dbReference type="EMBL" id="BARU01018218">
    <property type="protein sequence ID" value="GAH53892.1"/>
    <property type="molecule type" value="Genomic_DNA"/>
</dbReference>
<reference evidence="1" key="1">
    <citation type="journal article" date="2014" name="Front. Microbiol.">
        <title>High frequency of phylogenetically diverse reductive dehalogenase-homologous genes in deep subseafloor sedimentary metagenomes.</title>
        <authorList>
            <person name="Kawai M."/>
            <person name="Futagami T."/>
            <person name="Toyoda A."/>
            <person name="Takaki Y."/>
            <person name="Nishi S."/>
            <person name="Hori S."/>
            <person name="Arai W."/>
            <person name="Tsubouchi T."/>
            <person name="Morono Y."/>
            <person name="Uchiyama I."/>
            <person name="Ito T."/>
            <person name="Fujiyama A."/>
            <person name="Inagaki F."/>
            <person name="Takami H."/>
        </authorList>
    </citation>
    <scope>NUCLEOTIDE SEQUENCE</scope>
    <source>
        <strain evidence="1">Expedition CK06-06</strain>
    </source>
</reference>